<dbReference type="KEGG" id="dli:dnl_51260"/>
<dbReference type="Proteomes" id="UP000663720">
    <property type="component" value="Chromosome"/>
</dbReference>
<reference evidence="1" key="1">
    <citation type="journal article" date="2021" name="Microb. Physiol.">
        <title>Proteogenomic Insights into the Physiology of Marine, Sulfate-Reducing, Filamentous Desulfonema limicola and Desulfonema magnum.</title>
        <authorList>
            <person name="Schnaars V."/>
            <person name="Wohlbrand L."/>
            <person name="Scheve S."/>
            <person name="Hinrichs C."/>
            <person name="Reinhardt R."/>
            <person name="Rabus R."/>
        </authorList>
    </citation>
    <scope>NUCLEOTIDE SEQUENCE</scope>
    <source>
        <strain evidence="1">5ac10</strain>
    </source>
</reference>
<sequence length="38" mass="4365">MILTLSFYQNEIILEVCSSKNSECACKYGIIFTNMNSR</sequence>
<name>A0A975BBU0_9BACT</name>
<protein>
    <submittedName>
        <fullName evidence="1">Uncharacterized protein</fullName>
    </submittedName>
</protein>
<accession>A0A975BBU0</accession>
<evidence type="ECO:0000313" key="1">
    <source>
        <dbReference type="EMBL" id="QTA82744.1"/>
    </source>
</evidence>
<gene>
    <name evidence="1" type="ORF">dnl_51260</name>
</gene>
<keyword evidence="2" id="KW-1185">Reference proteome</keyword>
<evidence type="ECO:0000313" key="2">
    <source>
        <dbReference type="Proteomes" id="UP000663720"/>
    </source>
</evidence>
<proteinExistence type="predicted"/>
<dbReference type="AlphaFoldDB" id="A0A975BBU0"/>
<dbReference type="EMBL" id="CP061799">
    <property type="protein sequence ID" value="QTA82744.1"/>
    <property type="molecule type" value="Genomic_DNA"/>
</dbReference>
<organism evidence="1 2">
    <name type="scientific">Desulfonema limicola</name>
    <dbReference type="NCBI Taxonomy" id="45656"/>
    <lineage>
        <taxon>Bacteria</taxon>
        <taxon>Pseudomonadati</taxon>
        <taxon>Thermodesulfobacteriota</taxon>
        <taxon>Desulfobacteria</taxon>
        <taxon>Desulfobacterales</taxon>
        <taxon>Desulfococcaceae</taxon>
        <taxon>Desulfonema</taxon>
    </lineage>
</organism>